<feature type="region of interest" description="Disordered" evidence="15">
    <location>
        <begin position="519"/>
        <end position="539"/>
    </location>
</feature>
<sequence>MQKALGRATEAVTSAMESNKKAADMKSEMKEPTSKDPYTSDFGVKGITHDTWLSASTGDRTGPALLEDGFGREKIMRFDHERIPERVVHARGTGAFGTFKLYESASDVTSAGVLTDTSRTTPVFVRFSTVLGSRGSADTVRDVRGFAVKFYTEEGNWDIVGNDIPVFFIQDAFKFPDVIHSGKPEPDREVPQAQSAHNNFWDFQFLHTEATHMFMWAMSDRGIPRSYRMMQGFGVNTFTLTKNDGGERHFVKFHFTPTLGVHSLVWDEALKLAGQDPDFHRKDLYTAIDMGVYPTWKFGIQVIPESKQDDFDFDILDATKVWPEELIPVRYIGEMQLNKNVDEYFTQTEQSAFCTAHVVPGIGFSDDPLLQGRNFSYFDTQLSRLGVNWQELPVNRPVCPVINNNRDGALRHTITKGAINYWPNRKSAIPPSSAEQGGYLDHPEKVVARKQRLHSAKFSEHFSQAQLFWNSMSEVEKSHIINALGFELDHCDDPLVYERMVTRLCDISLELAQAVAEKAGAPTPEKTGKPNHGKTAKGLSQFDFTPEAMGLPATIASRMIAIIIGDGFNFAEYEAVKGALSAAGAFVFTVGPKRQPVKSSTGQSVAPDHHFEGMRSTMFDSLYIPSGEHVKVLMKQGRVIHWVREAFGHCKAIGATGEGVSLVKMACELPGMLFSQGESGEVVDCYGVVTAAGVGRPTGVTEALKMVKGAKNFLDAYAFNVSQHRNFKRELDGLTSMVAY</sequence>
<dbReference type="OrthoDB" id="6880011at2759"/>
<feature type="region of interest" description="Disordered" evidence="15">
    <location>
        <begin position="1"/>
        <end position="41"/>
    </location>
</feature>
<dbReference type="InterPro" id="IPR002226">
    <property type="entry name" value="Catalase_haem_BS"/>
</dbReference>
<evidence type="ECO:0000256" key="10">
    <source>
        <dbReference type="PIRNR" id="PIRNR038927"/>
    </source>
</evidence>
<keyword evidence="5 10" id="KW-0349">Heme</keyword>
<evidence type="ECO:0000313" key="17">
    <source>
        <dbReference type="EMBL" id="PMD13764.1"/>
    </source>
</evidence>
<dbReference type="GO" id="GO:0005829">
    <property type="term" value="C:cytosol"/>
    <property type="evidence" value="ECO:0007669"/>
    <property type="project" value="TreeGrafter"/>
</dbReference>
<organism evidence="17 18">
    <name type="scientific">Hyaloscypha hepaticicola</name>
    <dbReference type="NCBI Taxonomy" id="2082293"/>
    <lineage>
        <taxon>Eukaryota</taxon>
        <taxon>Fungi</taxon>
        <taxon>Dikarya</taxon>
        <taxon>Ascomycota</taxon>
        <taxon>Pezizomycotina</taxon>
        <taxon>Leotiomycetes</taxon>
        <taxon>Helotiales</taxon>
        <taxon>Hyaloscyphaceae</taxon>
        <taxon>Hyaloscypha</taxon>
    </lineage>
</organism>
<dbReference type="GO" id="GO:0042744">
    <property type="term" value="P:hydrogen peroxide catabolic process"/>
    <property type="evidence" value="ECO:0007669"/>
    <property type="project" value="UniProtKB-UniRule"/>
</dbReference>
<dbReference type="InterPro" id="IPR002818">
    <property type="entry name" value="DJ-1/PfpI"/>
</dbReference>
<dbReference type="GO" id="GO:0046872">
    <property type="term" value="F:metal ion binding"/>
    <property type="evidence" value="ECO:0007669"/>
    <property type="project" value="UniProtKB-KW"/>
</dbReference>
<comment type="function">
    <text evidence="10">Occurs in almost all aerobically respiring organisms and serves to protect cells from the toxic effects of hydrogen peroxide.</text>
</comment>
<dbReference type="CDD" id="cd03132">
    <property type="entry name" value="GATase1_catalase"/>
    <property type="match status" value="1"/>
</dbReference>
<dbReference type="Pfam" id="PF06628">
    <property type="entry name" value="Catalase-rel"/>
    <property type="match status" value="1"/>
</dbReference>
<keyword evidence="7 10" id="KW-0560">Oxidoreductase</keyword>
<dbReference type="SUPFAM" id="SSF52317">
    <property type="entry name" value="Class I glutamine amidotransferase-like"/>
    <property type="match status" value="1"/>
</dbReference>
<protein>
    <recommendedName>
        <fullName evidence="3 10">Catalase</fullName>
        <ecNumber evidence="3 10">1.11.1.6</ecNumber>
    </recommendedName>
</protein>
<evidence type="ECO:0000256" key="12">
    <source>
        <dbReference type="PIRSR" id="PIRSR038927-2"/>
    </source>
</evidence>
<feature type="compositionally biased region" description="Basic and acidic residues" evidence="15">
    <location>
        <begin position="18"/>
        <end position="34"/>
    </location>
</feature>
<proteinExistence type="inferred from homology"/>
<feature type="domain" description="Catalase core" evidence="16">
    <location>
        <begin position="39"/>
        <end position="430"/>
    </location>
</feature>
<dbReference type="EMBL" id="KZ613528">
    <property type="protein sequence ID" value="PMD13764.1"/>
    <property type="molecule type" value="Genomic_DNA"/>
</dbReference>
<dbReference type="PROSITE" id="PS00438">
    <property type="entry name" value="CATALASE_2"/>
    <property type="match status" value="1"/>
</dbReference>
<dbReference type="PANTHER" id="PTHR42821">
    <property type="entry name" value="CATALASE"/>
    <property type="match status" value="1"/>
</dbReference>
<accession>A0A2J6PIC2</accession>
<evidence type="ECO:0000259" key="16">
    <source>
        <dbReference type="SMART" id="SM01060"/>
    </source>
</evidence>
<reference evidence="17 18" key="1">
    <citation type="submission" date="2016-05" db="EMBL/GenBank/DDBJ databases">
        <title>A degradative enzymes factory behind the ericoid mycorrhizal symbiosis.</title>
        <authorList>
            <consortium name="DOE Joint Genome Institute"/>
            <person name="Martino E."/>
            <person name="Morin E."/>
            <person name="Grelet G."/>
            <person name="Kuo A."/>
            <person name="Kohler A."/>
            <person name="Daghino S."/>
            <person name="Barry K."/>
            <person name="Choi C."/>
            <person name="Cichocki N."/>
            <person name="Clum A."/>
            <person name="Copeland A."/>
            <person name="Hainaut M."/>
            <person name="Haridas S."/>
            <person name="Labutti K."/>
            <person name="Lindquist E."/>
            <person name="Lipzen A."/>
            <person name="Khouja H.-R."/>
            <person name="Murat C."/>
            <person name="Ohm R."/>
            <person name="Olson A."/>
            <person name="Spatafora J."/>
            <person name="Veneault-Fourrey C."/>
            <person name="Henrissat B."/>
            <person name="Grigoriev I."/>
            <person name="Martin F."/>
            <person name="Perotto S."/>
        </authorList>
    </citation>
    <scope>NUCLEOTIDE SEQUENCE [LARGE SCALE GENOMIC DNA]</scope>
    <source>
        <strain evidence="17 18">UAMH 7357</strain>
    </source>
</reference>
<dbReference type="PIRSF" id="PIRSF038927">
    <property type="entry name" value="Catalase_clade2"/>
    <property type="match status" value="1"/>
</dbReference>
<dbReference type="InterPro" id="IPR029062">
    <property type="entry name" value="Class_I_gatase-like"/>
</dbReference>
<evidence type="ECO:0000256" key="2">
    <source>
        <dbReference type="ARBA" id="ARBA00005329"/>
    </source>
</evidence>
<dbReference type="InterPro" id="IPR010582">
    <property type="entry name" value="Catalase_immune_responsive"/>
</dbReference>
<dbReference type="InterPro" id="IPR041399">
    <property type="entry name" value="Catalase_large_C"/>
</dbReference>
<evidence type="ECO:0000313" key="18">
    <source>
        <dbReference type="Proteomes" id="UP000235672"/>
    </source>
</evidence>
<keyword evidence="6 10" id="KW-0479">Metal-binding</keyword>
<evidence type="ECO:0000256" key="3">
    <source>
        <dbReference type="ARBA" id="ARBA00012314"/>
    </source>
</evidence>
<dbReference type="Gene3D" id="3.40.50.880">
    <property type="match status" value="1"/>
</dbReference>
<dbReference type="FunFam" id="2.40.180.10:FF:000003">
    <property type="entry name" value="Catalase"/>
    <property type="match status" value="1"/>
</dbReference>
<evidence type="ECO:0000256" key="7">
    <source>
        <dbReference type="ARBA" id="ARBA00023002"/>
    </source>
</evidence>
<evidence type="ECO:0000256" key="11">
    <source>
        <dbReference type="PIRSR" id="PIRSR038927-1"/>
    </source>
</evidence>
<dbReference type="Gene3D" id="1.20.1370.20">
    <property type="match status" value="1"/>
</dbReference>
<evidence type="ECO:0000256" key="15">
    <source>
        <dbReference type="SAM" id="MobiDB-lite"/>
    </source>
</evidence>
<dbReference type="SUPFAM" id="SSF56634">
    <property type="entry name" value="Heme-dependent catalase-like"/>
    <property type="match status" value="1"/>
</dbReference>
<dbReference type="PROSITE" id="PS51402">
    <property type="entry name" value="CATALASE_3"/>
    <property type="match status" value="1"/>
</dbReference>
<evidence type="ECO:0000256" key="4">
    <source>
        <dbReference type="ARBA" id="ARBA00022559"/>
    </source>
</evidence>
<evidence type="ECO:0000256" key="14">
    <source>
        <dbReference type="RuleBase" id="RU004142"/>
    </source>
</evidence>
<dbReference type="SMART" id="SM01060">
    <property type="entry name" value="Catalase"/>
    <property type="match status" value="1"/>
</dbReference>
<dbReference type="Proteomes" id="UP000235672">
    <property type="component" value="Unassembled WGS sequence"/>
</dbReference>
<comment type="cofactor">
    <cofactor evidence="1 10 12">
        <name>heme</name>
        <dbReference type="ChEBI" id="CHEBI:30413"/>
    </cofactor>
</comment>
<dbReference type="STRING" id="1745343.A0A2J6PIC2"/>
<dbReference type="InterPro" id="IPR043156">
    <property type="entry name" value="Catalase_clade2_helical"/>
</dbReference>
<keyword evidence="9 10" id="KW-0376">Hydrogen peroxide</keyword>
<evidence type="ECO:0000256" key="8">
    <source>
        <dbReference type="ARBA" id="ARBA00023004"/>
    </source>
</evidence>
<gene>
    <name evidence="17" type="ORF">NA56DRAFT_651546</name>
</gene>
<evidence type="ECO:0000256" key="1">
    <source>
        <dbReference type="ARBA" id="ARBA00001971"/>
    </source>
</evidence>
<dbReference type="Pfam" id="PF01965">
    <property type="entry name" value="DJ-1_PfpI"/>
    <property type="match status" value="1"/>
</dbReference>
<dbReference type="GO" id="GO:0006979">
    <property type="term" value="P:response to oxidative stress"/>
    <property type="evidence" value="ECO:0007669"/>
    <property type="project" value="InterPro"/>
</dbReference>
<dbReference type="EC" id="1.11.1.6" evidence="3 10"/>
<comment type="similarity">
    <text evidence="2 10 13">Belongs to the catalase family.</text>
</comment>
<evidence type="ECO:0000256" key="13">
    <source>
        <dbReference type="RuleBase" id="RU000498"/>
    </source>
</evidence>
<dbReference type="InterPro" id="IPR024708">
    <property type="entry name" value="Catalase_AS"/>
</dbReference>
<dbReference type="InterPro" id="IPR011614">
    <property type="entry name" value="Catalase_core"/>
</dbReference>
<keyword evidence="4 10" id="KW-0575">Peroxidase</keyword>
<comment type="catalytic activity">
    <reaction evidence="10 13">
        <text>2 H2O2 = O2 + 2 H2O</text>
        <dbReference type="Rhea" id="RHEA:20309"/>
        <dbReference type="ChEBI" id="CHEBI:15377"/>
        <dbReference type="ChEBI" id="CHEBI:15379"/>
        <dbReference type="ChEBI" id="CHEBI:16240"/>
        <dbReference type="EC" id="1.11.1.6"/>
    </reaction>
</comment>
<dbReference type="InterPro" id="IPR018028">
    <property type="entry name" value="Catalase"/>
</dbReference>
<dbReference type="Gene3D" id="2.40.180.10">
    <property type="entry name" value="Catalase core domain"/>
    <property type="match status" value="1"/>
</dbReference>
<dbReference type="GO" id="GO:0004096">
    <property type="term" value="F:catalase activity"/>
    <property type="evidence" value="ECO:0007669"/>
    <property type="project" value="UniProtKB-UniRule"/>
</dbReference>
<evidence type="ECO:0000256" key="9">
    <source>
        <dbReference type="ARBA" id="ARBA00023324"/>
    </source>
</evidence>
<keyword evidence="18" id="KW-1185">Reference proteome</keyword>
<feature type="active site" evidence="11">
    <location>
        <position position="89"/>
    </location>
</feature>
<dbReference type="AlphaFoldDB" id="A0A2J6PIC2"/>
<dbReference type="Pfam" id="PF00199">
    <property type="entry name" value="Catalase"/>
    <property type="match status" value="1"/>
</dbReference>
<name>A0A2J6PIC2_9HELO</name>
<feature type="active site" evidence="11">
    <location>
        <position position="162"/>
    </location>
</feature>
<dbReference type="PROSITE" id="PS00437">
    <property type="entry name" value="CATALASE_1"/>
    <property type="match status" value="1"/>
</dbReference>
<dbReference type="InterPro" id="IPR020835">
    <property type="entry name" value="Catalase_sf"/>
</dbReference>
<evidence type="ECO:0000256" key="6">
    <source>
        <dbReference type="ARBA" id="ARBA00022723"/>
    </source>
</evidence>
<dbReference type="InterPro" id="IPR024712">
    <property type="entry name" value="Catalase_clade2"/>
</dbReference>
<dbReference type="FunFam" id="1.20.1370.20:FF:000001">
    <property type="entry name" value="Catalase HPII"/>
    <property type="match status" value="1"/>
</dbReference>
<dbReference type="GO" id="GO:0020037">
    <property type="term" value="F:heme binding"/>
    <property type="evidence" value="ECO:0007669"/>
    <property type="project" value="UniProtKB-UniRule"/>
</dbReference>
<evidence type="ECO:0000256" key="5">
    <source>
        <dbReference type="ARBA" id="ARBA00022617"/>
    </source>
</evidence>
<comment type="function">
    <text evidence="14">Catalyzes the degradation of hydrogen peroxide (H(2)O(2)) generated by peroxisomal oxidases to water and oxygen, thereby protecting cells from the toxic effects of hydrogen peroxide.</text>
</comment>
<dbReference type="PANTHER" id="PTHR42821:SF1">
    <property type="entry name" value="CATALASE-B"/>
    <property type="match status" value="1"/>
</dbReference>
<feature type="binding site" description="axial binding residue" evidence="12">
    <location>
        <position position="377"/>
    </location>
    <ligand>
        <name>heme</name>
        <dbReference type="ChEBI" id="CHEBI:30413"/>
    </ligand>
    <ligandPart>
        <name>Fe</name>
        <dbReference type="ChEBI" id="CHEBI:18248"/>
    </ligandPart>
</feature>
<dbReference type="PRINTS" id="PR00067">
    <property type="entry name" value="CATALASE"/>
</dbReference>
<keyword evidence="8 10" id="KW-0408">Iron</keyword>